<evidence type="ECO:0008006" key="2">
    <source>
        <dbReference type="Google" id="ProtNLM"/>
    </source>
</evidence>
<dbReference type="VEuPathDB" id="PiroplasmaDB:BBOV_I004540"/>
<dbReference type="EMBL" id="AK440639">
    <property type="protein sequence ID" value="BAN64433.1"/>
    <property type="molecule type" value="mRNA"/>
</dbReference>
<dbReference type="AlphaFoldDB" id="S6AZG5"/>
<proteinExistence type="evidence at transcript level"/>
<protein>
    <recommendedName>
        <fullName evidence="2">EF-hand domain-containing protein</fullName>
    </recommendedName>
</protein>
<organism evidence="1">
    <name type="scientific">Babesia bovis</name>
    <dbReference type="NCBI Taxonomy" id="5865"/>
    <lineage>
        <taxon>Eukaryota</taxon>
        <taxon>Sar</taxon>
        <taxon>Alveolata</taxon>
        <taxon>Apicomplexa</taxon>
        <taxon>Aconoidasida</taxon>
        <taxon>Piroplasmida</taxon>
        <taxon>Babesiidae</taxon>
        <taxon>Babesia</taxon>
    </lineage>
</organism>
<reference evidence="1" key="1">
    <citation type="journal article" date="2014" name="BMC Genomics">
        <title>The Babesia bovis gene and promoter model: an update from full-length EST analysis.</title>
        <authorList>
            <person name="Yamagishi J."/>
            <person name="Wakaguri H."/>
            <person name="Yokoyama N."/>
            <person name="Yamashita R."/>
            <person name="Suzuki Y."/>
            <person name="Xuan X."/>
            <person name="Igarashi I."/>
        </authorList>
    </citation>
    <scope>NUCLEOTIDE SEQUENCE</scope>
    <source>
        <strain evidence="1">Texas</strain>
    </source>
</reference>
<evidence type="ECO:0000313" key="1">
    <source>
        <dbReference type="EMBL" id="BAN64433.1"/>
    </source>
</evidence>
<accession>S6AZG5</accession>
<sequence>MPMAEHGRLQSFHIREHGTANPFSIYMKSHDIDSSTSEKNVNDYPVESISERKDRVLMRNILLCFHYFDIQNRGFVNVDEARFMIAEALKRCERLGEFLDQVLRIAADAHGSVITKALFIKRLEDYVKSSSARSDILIWKLCSINNPIYQYFRQLKLSHAQSDGDDLPYSVNGETDTSDSWDGFNNAKSLATDVNAEGVERTFNPVIQFAKCDVTAKYVNSLKEEVYSLHHFRCGSNGNTGVNEYIVFNFNKSNEWSKDLRGLMDP</sequence>
<gene>
    <name evidence="1" type="primary">BBOV_I004540</name>
</gene>
<name>S6AZG5_BABBO</name>